<protein>
    <recommendedName>
        <fullName evidence="2">C2H2-type domain-containing protein</fullName>
    </recommendedName>
</protein>
<evidence type="ECO:0000259" key="2">
    <source>
        <dbReference type="SMART" id="SM00355"/>
    </source>
</evidence>
<dbReference type="STRING" id="225359.A0A2S4PYY9"/>
<keyword evidence="4" id="KW-1185">Reference proteome</keyword>
<gene>
    <name evidence="3" type="ORF">EPUL_002153</name>
</gene>
<dbReference type="AlphaFoldDB" id="A0A2S4PYY9"/>
<feature type="compositionally biased region" description="Low complexity" evidence="1">
    <location>
        <begin position="427"/>
        <end position="445"/>
    </location>
</feature>
<feature type="region of interest" description="Disordered" evidence="1">
    <location>
        <begin position="420"/>
        <end position="461"/>
    </location>
</feature>
<evidence type="ECO:0000256" key="1">
    <source>
        <dbReference type="SAM" id="MobiDB-lite"/>
    </source>
</evidence>
<dbReference type="Pfam" id="PF26177">
    <property type="entry name" value="zf_C2H2_17_1st"/>
    <property type="match status" value="1"/>
</dbReference>
<accession>A0A2S4PYY9</accession>
<dbReference type="Proteomes" id="UP000237438">
    <property type="component" value="Unassembled WGS sequence"/>
</dbReference>
<dbReference type="SMART" id="SM00355">
    <property type="entry name" value="ZnF_C2H2"/>
    <property type="match status" value="2"/>
</dbReference>
<sequence>MKSQYSQAGPKHNANLQISTSMFETSQMGADLSHHTMSPDSINSYDLVSAEPIQDNFSLNFNTETWNYNIPRFDHTAMVRFPSEDSVPFSVSHSLSSNESAYMLSGNFDNGISLNQSNCQKMTSPIESPNLENFQFPEESSTCQKNLNLANGSHHMSNMSYDDFFLGMKPGINLSPSSTLYEPTSISSQSLWDDFSSASSPEILPRYEESNLSPIMGDSICFSSSIQSSSPRGIENFADLDEKFDHSLLNNTNNMDTRSSPFGLKSMITTENSSILGFNTSTIDDTFKSLKRSTIDSENVRTHPLYHNAVPQEDGLYHCPWENEPGSNCQHKPEKLKCNYDKCVDSHLKPYQCKVASCKGLSFSSTACLLRHEREAHAMHGHGDKPFLCPYEGCDRSIPGKGFPRRWNLCDHIRRVHKDPVSSPIQNSENSESSVESSVSGISESTNCTKRRKRGTKYSAQSTFKAASGSSIVKKPKKSNLIERYKQKQLSLLETVKKLQDPKQHDNMALLRNANECIEVMVEATQIINSPTSVNEKVG</sequence>
<dbReference type="EMBL" id="PEDP01000162">
    <property type="protein sequence ID" value="POS87260.1"/>
    <property type="molecule type" value="Genomic_DNA"/>
</dbReference>
<dbReference type="Pfam" id="PF26176">
    <property type="entry name" value="zf_C2H2_17_2"/>
    <property type="match status" value="1"/>
</dbReference>
<name>A0A2S4PYY9_9PEZI</name>
<dbReference type="InterPro" id="IPR059095">
    <property type="entry name" value="Znf_C2H2_17_2nd"/>
</dbReference>
<dbReference type="Gene3D" id="3.30.160.60">
    <property type="entry name" value="Classic Zinc Finger"/>
    <property type="match status" value="1"/>
</dbReference>
<proteinExistence type="predicted"/>
<dbReference type="InterPro" id="IPR059009">
    <property type="entry name" value="Znf_C2H2_17_1st"/>
</dbReference>
<organism evidence="3 4">
    <name type="scientific">Erysiphe pulchra</name>
    <dbReference type="NCBI Taxonomy" id="225359"/>
    <lineage>
        <taxon>Eukaryota</taxon>
        <taxon>Fungi</taxon>
        <taxon>Dikarya</taxon>
        <taxon>Ascomycota</taxon>
        <taxon>Pezizomycotina</taxon>
        <taxon>Leotiomycetes</taxon>
        <taxon>Erysiphales</taxon>
        <taxon>Erysiphaceae</taxon>
        <taxon>Erysiphe</taxon>
    </lineage>
</organism>
<evidence type="ECO:0000313" key="3">
    <source>
        <dbReference type="EMBL" id="POS87260.1"/>
    </source>
</evidence>
<dbReference type="InterPro" id="IPR013087">
    <property type="entry name" value="Znf_C2H2_type"/>
</dbReference>
<evidence type="ECO:0000313" key="4">
    <source>
        <dbReference type="Proteomes" id="UP000237438"/>
    </source>
</evidence>
<feature type="domain" description="C2H2-type" evidence="2">
    <location>
        <begin position="351"/>
        <end position="377"/>
    </location>
</feature>
<comment type="caution">
    <text evidence="3">The sequence shown here is derived from an EMBL/GenBank/DDBJ whole genome shotgun (WGS) entry which is preliminary data.</text>
</comment>
<reference evidence="3 4" key="1">
    <citation type="submission" date="2017-10" db="EMBL/GenBank/DDBJ databases">
        <title>Development of genomic resources for the powdery mildew, Erysiphe pulchra.</title>
        <authorList>
            <person name="Wadl P.A."/>
            <person name="Mack B.M."/>
            <person name="Moore G."/>
            <person name="Beltz S.B."/>
        </authorList>
    </citation>
    <scope>NUCLEOTIDE SEQUENCE [LARGE SCALE GENOMIC DNA]</scope>
    <source>
        <strain evidence="3">Cflorida</strain>
    </source>
</reference>
<dbReference type="OrthoDB" id="5062908at2759"/>
<feature type="domain" description="C2H2-type" evidence="2">
    <location>
        <begin position="387"/>
        <end position="417"/>
    </location>
</feature>